<dbReference type="RefSeq" id="WP_003763632.1">
    <property type="nucleotide sequence ID" value="NZ_CP094241.1"/>
</dbReference>
<reference evidence="2 4" key="2">
    <citation type="submission" date="2022-03" db="EMBL/GenBank/DDBJ databases">
        <title>Genome sequencing of Neisseria macacae.</title>
        <authorList>
            <person name="Baek M.-G."/>
        </authorList>
    </citation>
    <scope>NUCLEOTIDE SEQUENCE [LARGE SCALE GENOMIC DNA]</scope>
    <source>
        <strain evidence="2 4">ATCC 33926</strain>
    </source>
</reference>
<sequence length="191" mass="21959">MSTEQQHLHTVAVSHIHQCFNRIKKQAEQAGKEVAAYYFYLVDDFFAAGNAAITYQDLAAFTVEHADEYENCTILQAIWDGRCTLYDSETEPQNVSDNWLENQSELYQAAYLSIENLDDDAYQQKRAEYETALIAALQQCDQEGLFGNRAENGILLFAFYIDDYDENDEQSLLYRSTTQLNQPDTYQKLIG</sequence>
<dbReference type="EMBL" id="CP094241">
    <property type="protein sequence ID" value="UNV83881.1"/>
    <property type="molecule type" value="Genomic_DNA"/>
</dbReference>
<evidence type="ECO:0000313" key="4">
    <source>
        <dbReference type="Proteomes" id="UP000829455"/>
    </source>
</evidence>
<name>A0AA36UI93_9NEIS</name>
<evidence type="ECO:0000313" key="1">
    <source>
        <dbReference type="EMBL" id="EGQ76471.1"/>
    </source>
</evidence>
<evidence type="ECO:0000313" key="2">
    <source>
        <dbReference type="EMBL" id="UNV83881.1"/>
    </source>
</evidence>
<dbReference type="Proteomes" id="UP000829455">
    <property type="component" value="Chromosome"/>
</dbReference>
<reference evidence="1 3" key="1">
    <citation type="submission" date="2011-05" db="EMBL/GenBank/DDBJ databases">
        <authorList>
            <person name="Muzny D."/>
            <person name="Qin X."/>
            <person name="Deng J."/>
            <person name="Jiang H."/>
            <person name="Liu Y."/>
            <person name="Qu J."/>
            <person name="Song X.-Z."/>
            <person name="Zhang L."/>
            <person name="Thornton R."/>
            <person name="Coyle M."/>
            <person name="Francisco L."/>
            <person name="Jackson L."/>
            <person name="Javaid M."/>
            <person name="Korchina V."/>
            <person name="Kovar C."/>
            <person name="Mata R."/>
            <person name="Mathew T."/>
            <person name="Ngo R."/>
            <person name="Nguyen L."/>
            <person name="Nguyen N."/>
            <person name="Okwuonu G."/>
            <person name="Ongeri F."/>
            <person name="Pham C."/>
            <person name="Simmons D."/>
            <person name="Wilczek-Boney K."/>
            <person name="Hale W."/>
            <person name="Jakkamsetti A."/>
            <person name="Pham P."/>
            <person name="Ruth R."/>
            <person name="San Lucas F."/>
            <person name="Warren J."/>
            <person name="Zhang J."/>
            <person name="Zhao Z."/>
            <person name="Zhou C."/>
            <person name="Zhu D."/>
            <person name="Lee S."/>
            <person name="Bess C."/>
            <person name="Blankenburg K."/>
            <person name="Forbes L."/>
            <person name="Fu Q."/>
            <person name="Gubbala S."/>
            <person name="Hirani K."/>
            <person name="Jayaseelan J.C."/>
            <person name="Lara F."/>
            <person name="Munidasa M."/>
            <person name="Palculict T."/>
            <person name="Patil S."/>
            <person name="Pu L.-L."/>
            <person name="Saada N."/>
            <person name="Tang L."/>
            <person name="Weissenberger G."/>
            <person name="Zhu Y."/>
            <person name="Hemphill L."/>
            <person name="Shang Y."/>
            <person name="Youmans B."/>
            <person name="Ayvaz T."/>
            <person name="Ross M."/>
            <person name="Santibanez J."/>
            <person name="Aqrawi P."/>
            <person name="Gross S."/>
            <person name="Joshi V."/>
            <person name="Fowler G."/>
            <person name="Nazareth L."/>
            <person name="Reid J."/>
            <person name="Worley K."/>
            <person name="Petrosino J."/>
            <person name="Highlander S."/>
            <person name="Gibbs R."/>
        </authorList>
    </citation>
    <scope>NUCLEOTIDE SEQUENCE [LARGE SCALE GENOMIC DNA]</scope>
    <source>
        <strain evidence="1 3">ATCC 33926</strain>
    </source>
</reference>
<gene>
    <name evidence="1" type="ORF">HMPREF9418_1885</name>
    <name evidence="2" type="ORF">MON40_07520</name>
</gene>
<dbReference type="AlphaFoldDB" id="A0AA36UI93"/>
<dbReference type="Proteomes" id="UP000004982">
    <property type="component" value="Unassembled WGS sequence"/>
</dbReference>
<organism evidence="1 3">
    <name type="scientific">Neisseria macacae ATCC 33926</name>
    <dbReference type="NCBI Taxonomy" id="997348"/>
    <lineage>
        <taxon>Bacteria</taxon>
        <taxon>Pseudomonadati</taxon>
        <taxon>Pseudomonadota</taxon>
        <taxon>Betaproteobacteria</taxon>
        <taxon>Neisseriales</taxon>
        <taxon>Neisseriaceae</taxon>
        <taxon>Neisseria</taxon>
    </lineage>
</organism>
<accession>A0AA36UI93</accession>
<proteinExistence type="predicted"/>
<evidence type="ECO:0000313" key="3">
    <source>
        <dbReference type="Proteomes" id="UP000004982"/>
    </source>
</evidence>
<protein>
    <submittedName>
        <fullName evidence="2">DUF4303 domain-containing protein</fullName>
    </submittedName>
</protein>
<dbReference type="InterPro" id="IPR025409">
    <property type="entry name" value="DUF4303"/>
</dbReference>
<keyword evidence="4" id="KW-1185">Reference proteome</keyword>
<dbReference type="EMBL" id="AFQE01000091">
    <property type="protein sequence ID" value="EGQ76471.1"/>
    <property type="molecule type" value="Genomic_DNA"/>
</dbReference>
<dbReference type="Pfam" id="PF14136">
    <property type="entry name" value="DUF4303"/>
    <property type="match status" value="1"/>
</dbReference>